<evidence type="ECO:0000256" key="5">
    <source>
        <dbReference type="ARBA" id="ARBA00023136"/>
    </source>
</evidence>
<dbReference type="PANTHER" id="PTHR33545:SF10">
    <property type="entry name" value="UPF0750 MEMBRANE PROTEIN YPJC"/>
    <property type="match status" value="1"/>
</dbReference>
<evidence type="ECO:0000256" key="2">
    <source>
        <dbReference type="ARBA" id="ARBA00022475"/>
    </source>
</evidence>
<feature type="transmembrane region" description="Helical" evidence="6">
    <location>
        <begin position="52"/>
        <end position="72"/>
    </location>
</feature>
<dbReference type="Proteomes" id="UP000192939">
    <property type="component" value="Unassembled WGS sequence"/>
</dbReference>
<evidence type="ECO:0000256" key="1">
    <source>
        <dbReference type="ARBA" id="ARBA00004651"/>
    </source>
</evidence>
<evidence type="ECO:0000313" key="9">
    <source>
        <dbReference type="Proteomes" id="UP000192939"/>
    </source>
</evidence>
<evidence type="ECO:0000313" key="8">
    <source>
        <dbReference type="EMBL" id="SMF42650.1"/>
    </source>
</evidence>
<dbReference type="GeneID" id="43344341"/>
<accession>A0ABY1M0A5</accession>
<feature type="transmembrane region" description="Helical" evidence="6">
    <location>
        <begin position="79"/>
        <end position="96"/>
    </location>
</feature>
<dbReference type="PIRSF" id="PIRSF006483">
    <property type="entry name" value="Membrane_protein_YitT"/>
    <property type="match status" value="1"/>
</dbReference>
<dbReference type="InterPro" id="IPR003740">
    <property type="entry name" value="YitT"/>
</dbReference>
<dbReference type="Gene3D" id="3.30.70.120">
    <property type="match status" value="1"/>
</dbReference>
<reference evidence="8 9" key="1">
    <citation type="submission" date="2017-04" db="EMBL/GenBank/DDBJ databases">
        <authorList>
            <person name="Varghese N."/>
            <person name="Submissions S."/>
        </authorList>
    </citation>
    <scope>NUCLEOTIDE SEQUENCE [LARGE SCALE GENOMIC DNA]</scope>
    <source>
        <strain evidence="8 9">J12</strain>
    </source>
</reference>
<feature type="transmembrane region" description="Helical" evidence="6">
    <location>
        <begin position="154"/>
        <end position="176"/>
    </location>
</feature>
<evidence type="ECO:0000256" key="3">
    <source>
        <dbReference type="ARBA" id="ARBA00022692"/>
    </source>
</evidence>
<feature type="domain" description="DUF2179" evidence="7">
    <location>
        <begin position="229"/>
        <end position="283"/>
    </location>
</feature>
<dbReference type="Pfam" id="PF10035">
    <property type="entry name" value="DUF2179"/>
    <property type="match status" value="1"/>
</dbReference>
<proteinExistence type="predicted"/>
<keyword evidence="2" id="KW-1003">Cell membrane</keyword>
<dbReference type="InterPro" id="IPR051461">
    <property type="entry name" value="UPF0750_membrane"/>
</dbReference>
<feature type="transmembrane region" description="Helical" evidence="6">
    <location>
        <begin position="12"/>
        <end position="32"/>
    </location>
</feature>
<keyword evidence="4 6" id="KW-1133">Transmembrane helix</keyword>
<dbReference type="InterPro" id="IPR019264">
    <property type="entry name" value="DUF2179"/>
</dbReference>
<evidence type="ECO:0000256" key="4">
    <source>
        <dbReference type="ARBA" id="ARBA00022989"/>
    </source>
</evidence>
<evidence type="ECO:0000256" key="6">
    <source>
        <dbReference type="SAM" id="Phobius"/>
    </source>
</evidence>
<dbReference type="InterPro" id="IPR015867">
    <property type="entry name" value="N-reg_PII/ATP_PRibTrfase_C"/>
</dbReference>
<dbReference type="CDD" id="cd16380">
    <property type="entry name" value="YitT_C"/>
    <property type="match status" value="1"/>
</dbReference>
<feature type="transmembrane region" description="Helical" evidence="6">
    <location>
        <begin position="116"/>
        <end position="134"/>
    </location>
</feature>
<keyword evidence="5 6" id="KW-0472">Membrane</keyword>
<comment type="caution">
    <text evidence="8">The sequence shown here is derived from an EMBL/GenBank/DDBJ whole genome shotgun (WGS) entry which is preliminary data.</text>
</comment>
<comment type="subcellular location">
    <subcellularLocation>
        <location evidence="1">Cell membrane</location>
        <topology evidence="1">Multi-pass membrane protein</topology>
    </subcellularLocation>
</comment>
<protein>
    <submittedName>
        <fullName evidence="8">Uncharacterized membrane-anchored protein YitT, contains DUF161 and DUF2179 domains</fullName>
    </submittedName>
</protein>
<dbReference type="Pfam" id="PF02588">
    <property type="entry name" value="YitT_membrane"/>
    <property type="match status" value="1"/>
</dbReference>
<keyword evidence="3 6" id="KW-0812">Transmembrane</keyword>
<keyword evidence="9" id="KW-1185">Reference proteome</keyword>
<name>A0ABY1M0A5_9BACL</name>
<dbReference type="PANTHER" id="PTHR33545">
    <property type="entry name" value="UPF0750 MEMBRANE PROTEIN YITT-RELATED"/>
    <property type="match status" value="1"/>
</dbReference>
<dbReference type="EMBL" id="FXAE01000033">
    <property type="protein sequence ID" value="SMF42650.1"/>
    <property type="molecule type" value="Genomic_DNA"/>
</dbReference>
<sequence length="289" mass="31616">MALSKLTGFLKTLLPIMLGTAIYAFGLLYFILPNQLMEGGVTGVTLLLNYAFGISPSLSNLLLNIPLFLIGWKILGGRSILWTGVGIGSLTLFLWLFEQMIDHGWILPFETQTDYILVSLYAGVTLGAGLGIVFRFGGTTGGSDIVARILGRKYGFSMGQVILTLDIIIIGLSLFYIRKENILYTLVAVYISSKVIDFIQEGAYSAKAFTIISDHAPAIADIITKEMDRGVTLIPAIGAYSKQAKHVAYCVVSRQESRRLQSIAKSVDPRAFIIINDVHDVHGEGFKED</sequence>
<dbReference type="RefSeq" id="WP_016311829.1">
    <property type="nucleotide sequence ID" value="NZ_FXAE01000033.1"/>
</dbReference>
<organism evidence="8 9">
    <name type="scientific">Paenibacillus barengoltzii J12</name>
    <dbReference type="NCBI Taxonomy" id="935846"/>
    <lineage>
        <taxon>Bacteria</taxon>
        <taxon>Bacillati</taxon>
        <taxon>Bacillota</taxon>
        <taxon>Bacilli</taxon>
        <taxon>Bacillales</taxon>
        <taxon>Paenibacillaceae</taxon>
        <taxon>Paenibacillus</taxon>
    </lineage>
</organism>
<gene>
    <name evidence="8" type="ORF">SAMN02744124_03005</name>
</gene>
<evidence type="ECO:0000259" key="7">
    <source>
        <dbReference type="Pfam" id="PF10035"/>
    </source>
</evidence>